<evidence type="ECO:0000256" key="1">
    <source>
        <dbReference type="ARBA" id="ARBA00022598"/>
    </source>
</evidence>
<dbReference type="Pfam" id="PF18603">
    <property type="entry name" value="LAL_C2"/>
    <property type="match status" value="1"/>
</dbReference>
<dbReference type="PANTHER" id="PTHR43585:SF2">
    <property type="entry name" value="ATP-GRASP ENZYME FSQD"/>
    <property type="match status" value="1"/>
</dbReference>
<reference evidence="7" key="2">
    <citation type="submission" date="2008-12" db="EMBL/GenBank/DDBJ databases">
        <title>Annotation of Streptomyces roseosporus strain NRRL 15998.</title>
        <authorList>
            <consortium name="The Broad Institute Genome Sequencing Platform"/>
            <consortium name="Broad Institute Microbial Sequencing Center"/>
            <person name="Fischbach M."/>
            <person name="Ward D."/>
            <person name="Young S."/>
            <person name="Kodira C.D."/>
            <person name="Zeng Q."/>
            <person name="Koehrsen M."/>
            <person name="Godfrey P."/>
            <person name="Alvarado L."/>
            <person name="Berlin A.M."/>
            <person name="Borenstein D."/>
            <person name="Chen Z."/>
            <person name="Engels R."/>
            <person name="Freedman E."/>
            <person name="Gellesch M."/>
            <person name="Goldberg J."/>
            <person name="Griggs A."/>
            <person name="Gujja S."/>
            <person name="Heiman D.I."/>
            <person name="Hepburn T.A."/>
            <person name="Howarth C."/>
            <person name="Jen D."/>
            <person name="Larson L."/>
            <person name="Lewis B."/>
            <person name="Mehta T."/>
            <person name="Park D."/>
            <person name="Pearson M."/>
            <person name="Roberts A."/>
            <person name="Saif S."/>
            <person name="Shea T.D."/>
            <person name="Shenoy N."/>
            <person name="Sisk P."/>
            <person name="Stolte C."/>
            <person name="Sykes S.N."/>
            <person name="Walk T."/>
            <person name="White J."/>
            <person name="Yandava C."/>
            <person name="Straight P."/>
            <person name="Clardy J."/>
            <person name="Hung D."/>
            <person name="Kolter R."/>
            <person name="Mekalanos J."/>
            <person name="Walker S."/>
            <person name="Walsh C.T."/>
            <person name="Wieland B.L.C."/>
            <person name="Ilzarbe M."/>
            <person name="Galagan J."/>
            <person name="Nusbaum C."/>
            <person name="Birren B."/>
        </authorList>
    </citation>
    <scope>NUCLEOTIDE SEQUENCE [LARGE SCALE GENOMIC DNA]</scope>
    <source>
        <strain evidence="7">NRRL 15998</strain>
    </source>
</reference>
<dbReference type="Proteomes" id="UP000003986">
    <property type="component" value="Unassembled WGS sequence"/>
</dbReference>
<sequence>MAAPLLLASCGAGLGASDDAEQAGPARHGGHPGHLLTRCSSITAGGVPTRRTFLCLTGVRPLMPANESPAVLLLDPVRTGAHYKTEARRRGFSTISVYTVAQEVIAENWLDHADGDDFSVYSADADEILTRIDSLGVRLIGVVPAMDSAVHLADTLAERLSLPGNGLAKAAARRNKADMRRVAAEAGLRIPRYVLVDSTAKIAAAAAEIGFPAIAKHTTGAGSYGTYLLSNSEDAARTSTMHAKNQFGWQVDEWLVEQYIRGRELAVNCFSHNGEHRIVDIWEYRQPDDSDYDFPYWESAKLPEDDPDYRAAADYVRAALTAFDVRLGPSHTEVKVGPDGVHLMEVGARLPGGPMTDQWLAHTDLNPFEQALDCYLGVRPACLEAPVHFRQSCGASAIRNDGPAGTLREIRGLDEVRKMPGVDKVLSIYEPGDHVPVTDNTLNIPIGVWVSAPDYAGVVDLLARVRDTVELVIEEA</sequence>
<evidence type="ECO:0000313" key="7">
    <source>
        <dbReference type="Proteomes" id="UP000003986"/>
    </source>
</evidence>
<evidence type="ECO:0000256" key="3">
    <source>
        <dbReference type="ARBA" id="ARBA00022840"/>
    </source>
</evidence>
<evidence type="ECO:0000259" key="5">
    <source>
        <dbReference type="PROSITE" id="PS50975"/>
    </source>
</evidence>
<reference evidence="7" key="1">
    <citation type="submission" date="2008-10" db="EMBL/GenBank/DDBJ databases">
        <authorList>
            <person name="Molnar K."/>
        </authorList>
    </citation>
    <scope>NUCLEOTIDE SEQUENCE [LARGE SCALE GENOMIC DNA]</scope>
    <source>
        <strain evidence="7">NRRL 15998</strain>
    </source>
</reference>
<evidence type="ECO:0000313" key="6">
    <source>
        <dbReference type="EMBL" id="EFE73035.2"/>
    </source>
</evidence>
<gene>
    <name evidence="6" type="ORF">SSGG_00401</name>
</gene>
<feature type="domain" description="ATP-grasp" evidence="5">
    <location>
        <begin position="180"/>
        <end position="376"/>
    </location>
</feature>
<dbReference type="AlphaFoldDB" id="D6AIQ9"/>
<keyword evidence="2 4" id="KW-0547">Nucleotide-binding</keyword>
<dbReference type="Pfam" id="PF13535">
    <property type="entry name" value="ATP-grasp_4"/>
    <property type="match status" value="1"/>
</dbReference>
<dbReference type="GO" id="GO:0016874">
    <property type="term" value="F:ligase activity"/>
    <property type="evidence" value="ECO:0007669"/>
    <property type="project" value="UniProtKB-KW"/>
</dbReference>
<name>D6AIQ9_STRFL</name>
<dbReference type="InterPro" id="IPR052032">
    <property type="entry name" value="ATP-dep_AA_Ligase"/>
</dbReference>
<dbReference type="InterPro" id="IPR011761">
    <property type="entry name" value="ATP-grasp"/>
</dbReference>
<protein>
    <submittedName>
        <fullName evidence="6">Predicted protein</fullName>
    </submittedName>
</protein>
<dbReference type="GO" id="GO:0005524">
    <property type="term" value="F:ATP binding"/>
    <property type="evidence" value="ECO:0007669"/>
    <property type="project" value="UniProtKB-UniRule"/>
</dbReference>
<evidence type="ECO:0000256" key="2">
    <source>
        <dbReference type="ARBA" id="ARBA00022741"/>
    </source>
</evidence>
<dbReference type="GO" id="GO:0046872">
    <property type="term" value="F:metal ion binding"/>
    <property type="evidence" value="ECO:0007669"/>
    <property type="project" value="InterPro"/>
</dbReference>
<dbReference type="PANTHER" id="PTHR43585">
    <property type="entry name" value="FUMIPYRROLE BIOSYNTHESIS PROTEIN C"/>
    <property type="match status" value="1"/>
</dbReference>
<proteinExistence type="predicted"/>
<dbReference type="SUPFAM" id="SSF56059">
    <property type="entry name" value="Glutathione synthetase ATP-binding domain-like"/>
    <property type="match status" value="1"/>
</dbReference>
<organism evidence="6 7">
    <name type="scientific">Streptomyces filamentosus NRRL 15998</name>
    <dbReference type="NCBI Taxonomy" id="457431"/>
    <lineage>
        <taxon>Bacteria</taxon>
        <taxon>Bacillati</taxon>
        <taxon>Actinomycetota</taxon>
        <taxon>Actinomycetes</taxon>
        <taxon>Kitasatosporales</taxon>
        <taxon>Streptomycetaceae</taxon>
        <taxon>Streptomyces</taxon>
    </lineage>
</organism>
<dbReference type="EMBL" id="DS999644">
    <property type="protein sequence ID" value="EFE73035.2"/>
    <property type="molecule type" value="Genomic_DNA"/>
</dbReference>
<dbReference type="PROSITE" id="PS50975">
    <property type="entry name" value="ATP_GRASP"/>
    <property type="match status" value="1"/>
</dbReference>
<keyword evidence="1" id="KW-0436">Ligase</keyword>
<dbReference type="InterPro" id="IPR040570">
    <property type="entry name" value="LAL_C2"/>
</dbReference>
<accession>D6AIQ9</accession>
<dbReference type="Gene3D" id="3.30.470.20">
    <property type="entry name" value="ATP-grasp fold, B domain"/>
    <property type="match status" value="1"/>
</dbReference>
<keyword evidence="3 4" id="KW-0067">ATP-binding</keyword>
<evidence type="ECO:0000256" key="4">
    <source>
        <dbReference type="PROSITE-ProRule" id="PRU00409"/>
    </source>
</evidence>